<feature type="transmembrane region" description="Helical" evidence="1">
    <location>
        <begin position="148"/>
        <end position="170"/>
    </location>
</feature>
<feature type="transmembrane region" description="Helical" evidence="1">
    <location>
        <begin position="339"/>
        <end position="361"/>
    </location>
</feature>
<feature type="transmembrane region" description="Helical" evidence="1">
    <location>
        <begin position="20"/>
        <end position="37"/>
    </location>
</feature>
<dbReference type="PANTHER" id="PTHR39177">
    <property type="entry name" value="ABC TRANSPORTER PERMEASE YTRC-RELATED"/>
    <property type="match status" value="1"/>
</dbReference>
<dbReference type="PANTHER" id="PTHR39177:SF1">
    <property type="entry name" value="ABC TRANSPORTER PERMEASE YTRC-RELATED"/>
    <property type="match status" value="1"/>
</dbReference>
<organism evidence="2 3">
    <name type="scientific">Clostridium botulinum C/D str. DC5</name>
    <dbReference type="NCBI Taxonomy" id="1443128"/>
    <lineage>
        <taxon>Bacteria</taxon>
        <taxon>Bacillati</taxon>
        <taxon>Bacillota</taxon>
        <taxon>Clostridia</taxon>
        <taxon>Eubacteriales</taxon>
        <taxon>Clostridiaceae</taxon>
        <taxon>Clostridium</taxon>
    </lineage>
</organism>
<keyword evidence="1" id="KW-1133">Transmembrane helix</keyword>
<evidence type="ECO:0008006" key="4">
    <source>
        <dbReference type="Google" id="ProtNLM"/>
    </source>
</evidence>
<proteinExistence type="predicted"/>
<dbReference type="RefSeq" id="WP_039256396.1">
    <property type="nucleotide sequence ID" value="NZ_JDRY01000047.1"/>
</dbReference>
<keyword evidence="1" id="KW-0472">Membrane</keyword>
<feature type="transmembrane region" description="Helical" evidence="1">
    <location>
        <begin position="260"/>
        <end position="278"/>
    </location>
</feature>
<keyword evidence="1" id="KW-0812">Transmembrane</keyword>
<gene>
    <name evidence="2" type="ORF">Z955_10585</name>
</gene>
<sequence>MRNYFNKALIYREWRNTRAIAMMFLLELIGFVILPFIDLVKSTRLNEIKYIPFKDIESLVEGYFGYDRYLILVLSVIFIGSIISSYDLLGHKYDVLNSMPFKREEIIIAKWSMSFLCCIVPIIISYITVFLVYFMNRDFMGKYVTENIIFKWGSINILIFIFVLMFIMFIQSLSGVSIIGSIIGGILLVVPFEIVDMVSGLIRIKFFDPHNGQYMWEAYDKLNSVFHDIAKVVSPVTYNRHLLFEGFQGSRGVLNVNTKIIILTVTIIILGVLLVYSFKKVPLERMGYIVVFKPLEVICKIGVSICFGLLLANIAAPIISSYYNLWELKNQSATNITHMVNKACIITILIGLLGGCIVYVITNKIIEANKR</sequence>
<dbReference type="InterPro" id="IPR025699">
    <property type="entry name" value="ABC2_memb-like"/>
</dbReference>
<dbReference type="InterPro" id="IPR053046">
    <property type="entry name" value="ABC-5_transporter"/>
</dbReference>
<comment type="caution">
    <text evidence="2">The sequence shown here is derived from an EMBL/GenBank/DDBJ whole genome shotgun (WGS) entry which is preliminary data.</text>
</comment>
<name>A0A0A0IB80_CLOBO</name>
<reference evidence="2 3" key="1">
    <citation type="submission" date="2014-01" db="EMBL/GenBank/DDBJ databases">
        <title>Plasmidome dynamics in the species complex Clostridium novyi sensu lato converts strains of independent lineages into distinctly different pathogens.</title>
        <authorList>
            <person name="Skarin H."/>
            <person name="Segerman B."/>
        </authorList>
    </citation>
    <scope>NUCLEOTIDE SEQUENCE [LARGE SCALE GENOMIC DNA]</scope>
    <source>
        <strain evidence="2 3">DC5</strain>
    </source>
</reference>
<feature type="transmembrane region" description="Helical" evidence="1">
    <location>
        <begin position="182"/>
        <end position="202"/>
    </location>
</feature>
<evidence type="ECO:0000313" key="2">
    <source>
        <dbReference type="EMBL" id="KGM98709.1"/>
    </source>
</evidence>
<evidence type="ECO:0000313" key="3">
    <source>
        <dbReference type="Proteomes" id="UP000030014"/>
    </source>
</evidence>
<feature type="transmembrane region" description="Helical" evidence="1">
    <location>
        <begin position="111"/>
        <end position="136"/>
    </location>
</feature>
<accession>A0A0A0IB80</accession>
<evidence type="ECO:0000256" key="1">
    <source>
        <dbReference type="SAM" id="Phobius"/>
    </source>
</evidence>
<dbReference type="Pfam" id="PF13346">
    <property type="entry name" value="ABC2_membrane_5"/>
    <property type="match status" value="1"/>
</dbReference>
<dbReference type="Proteomes" id="UP000030014">
    <property type="component" value="Unassembled WGS sequence"/>
</dbReference>
<feature type="transmembrane region" description="Helical" evidence="1">
    <location>
        <begin position="69"/>
        <end position="90"/>
    </location>
</feature>
<dbReference type="EMBL" id="JDRY01000047">
    <property type="protein sequence ID" value="KGM98709.1"/>
    <property type="molecule type" value="Genomic_DNA"/>
</dbReference>
<protein>
    <recommendedName>
        <fullName evidence="4">ABC transporter permease</fullName>
    </recommendedName>
</protein>
<feature type="transmembrane region" description="Helical" evidence="1">
    <location>
        <begin position="298"/>
        <end position="319"/>
    </location>
</feature>
<dbReference type="AlphaFoldDB" id="A0A0A0IB80"/>